<gene>
    <name evidence="1" type="ORF">Maes01_02800</name>
</gene>
<proteinExistence type="predicted"/>
<evidence type="ECO:0008006" key="3">
    <source>
        <dbReference type="Google" id="ProtNLM"/>
    </source>
</evidence>
<reference evidence="1 2" key="1">
    <citation type="submission" date="2024-02" db="EMBL/GenBank/DDBJ databases">
        <title>Microbulbifer aestuariivivens NBRC 112533.</title>
        <authorList>
            <person name="Ichikawa N."/>
            <person name="Katano-Makiyama Y."/>
            <person name="Hidaka K."/>
        </authorList>
    </citation>
    <scope>NUCLEOTIDE SEQUENCE [LARGE SCALE GENOMIC DNA]</scope>
    <source>
        <strain evidence="1 2">NBRC 112533</strain>
    </source>
</reference>
<sequence length="89" mass="10085">MAGRDGVSECYSDPNNSRRLAIALNASIDELVFEERERKPEGELLMLFEGVCRLDQKEQQLIKELIESVMLKHDAKRYFKQDGAANLGG</sequence>
<dbReference type="EMBL" id="BAABRT010000037">
    <property type="protein sequence ID" value="GAA5526201.1"/>
    <property type="molecule type" value="Genomic_DNA"/>
</dbReference>
<comment type="caution">
    <text evidence="1">The sequence shown here is derived from an EMBL/GenBank/DDBJ whole genome shotgun (WGS) entry which is preliminary data.</text>
</comment>
<accession>A0ABP9WSL0</accession>
<evidence type="ECO:0000313" key="1">
    <source>
        <dbReference type="EMBL" id="GAA5526201.1"/>
    </source>
</evidence>
<dbReference type="Proteomes" id="UP001408594">
    <property type="component" value="Unassembled WGS sequence"/>
</dbReference>
<protein>
    <recommendedName>
        <fullName evidence="3">Transcriptional regulator</fullName>
    </recommendedName>
</protein>
<organism evidence="1 2">
    <name type="scientific">Microbulbifer aestuariivivens</name>
    <dbReference type="NCBI Taxonomy" id="1908308"/>
    <lineage>
        <taxon>Bacteria</taxon>
        <taxon>Pseudomonadati</taxon>
        <taxon>Pseudomonadota</taxon>
        <taxon>Gammaproteobacteria</taxon>
        <taxon>Cellvibrionales</taxon>
        <taxon>Microbulbiferaceae</taxon>
        <taxon>Microbulbifer</taxon>
    </lineage>
</organism>
<keyword evidence="2" id="KW-1185">Reference proteome</keyword>
<evidence type="ECO:0000313" key="2">
    <source>
        <dbReference type="Proteomes" id="UP001408594"/>
    </source>
</evidence>
<name>A0ABP9WSL0_9GAMM</name>